<protein>
    <submittedName>
        <fullName evidence="2">Mannose-P-dolichol utilization defect 1 protein homolog 2-like</fullName>
    </submittedName>
</protein>
<organism evidence="2">
    <name type="scientific">Tanacetum cinerariifolium</name>
    <name type="common">Dalmatian daisy</name>
    <name type="synonym">Chrysanthemum cinerariifolium</name>
    <dbReference type="NCBI Taxonomy" id="118510"/>
    <lineage>
        <taxon>Eukaryota</taxon>
        <taxon>Viridiplantae</taxon>
        <taxon>Streptophyta</taxon>
        <taxon>Embryophyta</taxon>
        <taxon>Tracheophyta</taxon>
        <taxon>Spermatophyta</taxon>
        <taxon>Magnoliopsida</taxon>
        <taxon>eudicotyledons</taxon>
        <taxon>Gunneridae</taxon>
        <taxon>Pentapetalae</taxon>
        <taxon>asterids</taxon>
        <taxon>campanulids</taxon>
        <taxon>Asterales</taxon>
        <taxon>Asteraceae</taxon>
        <taxon>Asteroideae</taxon>
        <taxon>Anthemideae</taxon>
        <taxon>Anthemidinae</taxon>
        <taxon>Tanacetum</taxon>
    </lineage>
</organism>
<comment type="caution">
    <text evidence="2">The sequence shown here is derived from an EMBL/GenBank/DDBJ whole genome shotgun (WGS) entry which is preliminary data.</text>
</comment>
<keyword evidence="1" id="KW-0175">Coiled coil</keyword>
<proteinExistence type="predicted"/>
<evidence type="ECO:0000256" key="1">
    <source>
        <dbReference type="SAM" id="Coils"/>
    </source>
</evidence>
<dbReference type="EMBL" id="BKCJ010301490">
    <property type="protein sequence ID" value="GEZ62005.1"/>
    <property type="molecule type" value="Genomic_DNA"/>
</dbReference>
<sequence>MQTQESKIDLGSALDVVLSHALDADLVVMESNGTESGMDDTSSSSGNYITHVVDANIRPVNDQVSFAELSNMQRSEATGKSHFELVTGHQPLTPNSLAASYDGSSRTAYKTIKEWHEQADIARASLDKATKRMKKWADERRRHVEFEVGD</sequence>
<evidence type="ECO:0000313" key="2">
    <source>
        <dbReference type="EMBL" id="GEZ62005.1"/>
    </source>
</evidence>
<accession>A0A699IJU0</accession>
<reference evidence="2" key="1">
    <citation type="journal article" date="2019" name="Sci. Rep.">
        <title>Draft genome of Tanacetum cinerariifolium, the natural source of mosquito coil.</title>
        <authorList>
            <person name="Yamashiro T."/>
            <person name="Shiraishi A."/>
            <person name="Satake H."/>
            <person name="Nakayama K."/>
        </authorList>
    </citation>
    <scope>NUCLEOTIDE SEQUENCE</scope>
</reference>
<feature type="coiled-coil region" evidence="1">
    <location>
        <begin position="112"/>
        <end position="139"/>
    </location>
</feature>
<dbReference type="AlphaFoldDB" id="A0A699IJU0"/>
<gene>
    <name evidence="2" type="ORF">Tci_533978</name>
</gene>
<name>A0A699IJU0_TANCI</name>